<reference evidence="2 3" key="1">
    <citation type="submission" date="2020-07" db="EMBL/GenBank/DDBJ databases">
        <title>Sequencing the genomes of 1000 actinobacteria strains.</title>
        <authorList>
            <person name="Klenk H.-P."/>
        </authorList>
    </citation>
    <scope>NUCLEOTIDE SEQUENCE [LARGE SCALE GENOMIC DNA]</scope>
    <source>
        <strain evidence="2 3">DSM 24662</strain>
    </source>
</reference>
<feature type="transmembrane region" description="Helical" evidence="1">
    <location>
        <begin position="119"/>
        <end position="137"/>
    </location>
</feature>
<organism evidence="2 3">
    <name type="scientific">Microbacterium immunditiarum</name>
    <dbReference type="NCBI Taxonomy" id="337480"/>
    <lineage>
        <taxon>Bacteria</taxon>
        <taxon>Bacillati</taxon>
        <taxon>Actinomycetota</taxon>
        <taxon>Actinomycetes</taxon>
        <taxon>Micrococcales</taxon>
        <taxon>Microbacteriaceae</taxon>
        <taxon>Microbacterium</taxon>
    </lineage>
</organism>
<feature type="transmembrane region" description="Helical" evidence="1">
    <location>
        <begin position="5"/>
        <end position="25"/>
    </location>
</feature>
<keyword evidence="1" id="KW-0472">Membrane</keyword>
<name>A0A7Y9GQF4_9MICO</name>
<dbReference type="Proteomes" id="UP000576969">
    <property type="component" value="Unassembled WGS sequence"/>
</dbReference>
<evidence type="ECO:0000313" key="3">
    <source>
        <dbReference type="Proteomes" id="UP000576969"/>
    </source>
</evidence>
<evidence type="ECO:0000313" key="2">
    <source>
        <dbReference type="EMBL" id="NYE20809.1"/>
    </source>
</evidence>
<protein>
    <recommendedName>
        <fullName evidence="4">DUF4149 domain-containing protein</fullName>
    </recommendedName>
</protein>
<feature type="transmembrane region" description="Helical" evidence="1">
    <location>
        <begin position="45"/>
        <end position="69"/>
    </location>
</feature>
<evidence type="ECO:0000256" key="1">
    <source>
        <dbReference type="SAM" id="Phobius"/>
    </source>
</evidence>
<keyword evidence="3" id="KW-1185">Reference proteome</keyword>
<keyword evidence="1" id="KW-0812">Transmembrane</keyword>
<proteinExistence type="predicted"/>
<comment type="caution">
    <text evidence="2">The sequence shown here is derived from an EMBL/GenBank/DDBJ whole genome shotgun (WGS) entry which is preliminary data.</text>
</comment>
<dbReference type="EMBL" id="JACCBV010000001">
    <property type="protein sequence ID" value="NYE20809.1"/>
    <property type="molecule type" value="Genomic_DNA"/>
</dbReference>
<sequence>MRSVVVLRLVVPAVWFGLVLGLSFIETPLKFEAPGITLPLGLGIGRLVFTALAIAGWVLLVAITALAVPRPRVDRAAWAMIGAMWVVLAVQTLLIRPLLSARSDIIIEGGDPGPSFLHYGYIAADVILLALLVVWVSREARKLPLPS</sequence>
<feature type="transmembrane region" description="Helical" evidence="1">
    <location>
        <begin position="76"/>
        <end position="99"/>
    </location>
</feature>
<gene>
    <name evidence="2" type="ORF">BJ991_002837</name>
</gene>
<dbReference type="AlphaFoldDB" id="A0A7Y9GQF4"/>
<keyword evidence="1" id="KW-1133">Transmembrane helix</keyword>
<accession>A0A7Y9GQF4</accession>
<evidence type="ECO:0008006" key="4">
    <source>
        <dbReference type="Google" id="ProtNLM"/>
    </source>
</evidence>
<dbReference type="RefSeq" id="WP_179491009.1">
    <property type="nucleotide sequence ID" value="NZ_JACCBV010000001.1"/>
</dbReference>